<feature type="region of interest" description="Disordered" evidence="6">
    <location>
        <begin position="1"/>
        <end position="54"/>
    </location>
</feature>
<keyword evidence="3" id="KW-0805">Transcription regulation</keyword>
<dbReference type="GO" id="GO:0005634">
    <property type="term" value="C:nucleus"/>
    <property type="evidence" value="ECO:0007669"/>
    <property type="project" value="UniProtKB-SubCell"/>
</dbReference>
<dbReference type="GO" id="GO:0000977">
    <property type="term" value="F:RNA polymerase II transcription regulatory region sequence-specific DNA binding"/>
    <property type="evidence" value="ECO:0007669"/>
    <property type="project" value="TreeGrafter"/>
</dbReference>
<gene>
    <name evidence="8" type="ORF">LRAMOSA09723</name>
</gene>
<dbReference type="GO" id="GO:0009267">
    <property type="term" value="P:cellular response to starvation"/>
    <property type="evidence" value="ECO:0007669"/>
    <property type="project" value="TreeGrafter"/>
</dbReference>
<evidence type="ECO:0000256" key="6">
    <source>
        <dbReference type="SAM" id="MobiDB-lite"/>
    </source>
</evidence>
<evidence type="ECO:0000256" key="5">
    <source>
        <dbReference type="ARBA" id="ARBA00023242"/>
    </source>
</evidence>
<dbReference type="InterPro" id="IPR056751">
    <property type="entry name" value="PAS_13"/>
</dbReference>
<dbReference type="InterPro" id="IPR050335">
    <property type="entry name" value="ERT1_acuK_gluconeogen_tf"/>
</dbReference>
<feature type="compositionally biased region" description="Low complexity" evidence="6">
    <location>
        <begin position="7"/>
        <end position="16"/>
    </location>
</feature>
<dbReference type="EMBL" id="LK023323">
    <property type="protein sequence ID" value="CDS07200.1"/>
    <property type="molecule type" value="Genomic_DNA"/>
</dbReference>
<keyword evidence="5" id="KW-0539">Nucleus</keyword>
<dbReference type="PANTHER" id="PTHR47659">
    <property type="entry name" value="ZN(II)2CYS6 TRANSCRIPTION FACTOR (EUROFUNG)-RELATED"/>
    <property type="match status" value="1"/>
</dbReference>
<evidence type="ECO:0000313" key="8">
    <source>
        <dbReference type="EMBL" id="CDS07200.1"/>
    </source>
</evidence>
<feature type="compositionally biased region" description="Polar residues" evidence="6">
    <location>
        <begin position="17"/>
        <end position="37"/>
    </location>
</feature>
<feature type="region of interest" description="Disordered" evidence="6">
    <location>
        <begin position="175"/>
        <end position="217"/>
    </location>
</feature>
<comment type="subcellular location">
    <subcellularLocation>
        <location evidence="1">Nucleus</location>
    </subcellularLocation>
</comment>
<dbReference type="GO" id="GO:0046872">
    <property type="term" value="F:metal ion binding"/>
    <property type="evidence" value="ECO:0007669"/>
    <property type="project" value="UniProtKB-KW"/>
</dbReference>
<feature type="compositionally biased region" description="Low complexity" evidence="6">
    <location>
        <begin position="183"/>
        <end position="209"/>
    </location>
</feature>
<feature type="domain" description="ERT1/acuK family PAS" evidence="7">
    <location>
        <begin position="368"/>
        <end position="397"/>
    </location>
</feature>
<protein>
    <recommendedName>
        <fullName evidence="7">ERT1/acuK family PAS domain-containing protein</fullName>
    </recommendedName>
</protein>
<evidence type="ECO:0000259" key="7">
    <source>
        <dbReference type="Pfam" id="PF24990"/>
    </source>
</evidence>
<name>A0A077WIP0_9FUNG</name>
<dbReference type="OrthoDB" id="2538135at2759"/>
<dbReference type="GO" id="GO:0003700">
    <property type="term" value="F:DNA-binding transcription factor activity"/>
    <property type="evidence" value="ECO:0007669"/>
    <property type="project" value="TreeGrafter"/>
</dbReference>
<evidence type="ECO:0000256" key="4">
    <source>
        <dbReference type="ARBA" id="ARBA00023163"/>
    </source>
</evidence>
<evidence type="ECO:0000256" key="3">
    <source>
        <dbReference type="ARBA" id="ARBA00023015"/>
    </source>
</evidence>
<evidence type="ECO:0000256" key="1">
    <source>
        <dbReference type="ARBA" id="ARBA00004123"/>
    </source>
</evidence>
<dbReference type="Pfam" id="PF24990">
    <property type="entry name" value="PAS_13"/>
    <property type="match status" value="2"/>
</dbReference>
<reference evidence="8" key="1">
    <citation type="journal article" date="2014" name="Genome Announc.">
        <title>De novo whole-genome sequence and genome annotation of Lichtheimia ramosa.</title>
        <authorList>
            <person name="Linde J."/>
            <person name="Schwartze V."/>
            <person name="Binder U."/>
            <person name="Lass-Florl C."/>
            <person name="Voigt K."/>
            <person name="Horn F."/>
        </authorList>
    </citation>
    <scope>NUCLEOTIDE SEQUENCE</scope>
    <source>
        <strain evidence="8">JMRC FSU:6197</strain>
    </source>
</reference>
<dbReference type="AlphaFoldDB" id="A0A077WIP0"/>
<keyword evidence="4" id="KW-0804">Transcription</keyword>
<proteinExistence type="predicted"/>
<keyword evidence="2" id="KW-0479">Metal-binding</keyword>
<evidence type="ECO:0000256" key="2">
    <source>
        <dbReference type="ARBA" id="ARBA00022723"/>
    </source>
</evidence>
<organism evidence="8">
    <name type="scientific">Lichtheimia ramosa</name>
    <dbReference type="NCBI Taxonomy" id="688394"/>
    <lineage>
        <taxon>Eukaryota</taxon>
        <taxon>Fungi</taxon>
        <taxon>Fungi incertae sedis</taxon>
        <taxon>Mucoromycota</taxon>
        <taxon>Mucoromycotina</taxon>
        <taxon>Mucoromycetes</taxon>
        <taxon>Mucorales</taxon>
        <taxon>Lichtheimiaceae</taxon>
        <taxon>Lichtheimia</taxon>
    </lineage>
</organism>
<feature type="domain" description="ERT1/acuK family PAS" evidence="7">
    <location>
        <begin position="294"/>
        <end position="367"/>
    </location>
</feature>
<accession>A0A077WIP0</accession>
<sequence>MDAPRRQQQQQQQQQQAKQMYSGNDAVSSNVHTSNQGILDHSQPPTDDMVDPTSSNAVLANLGAGLGFGSETAGLEYGFIGNMLGVGDWATATPASLLATTNTTSTTTNNNNMSHNTINNATQTMHLASNSNNTMSTPLSSQQQAFSTTTTTTAQHQYLPSVFPMSAAVSIAPGANPLANEETNNTTSFNNNNRPTTTSPSNSSPSSMRTQRHHPERKVCRPFNYAEGFHYLIEYVKEKMNREDLMRISRSLALFRPSFLALIMNLTEDDLVFMEQCIQRTLLEYEKLISFSGTPTVVWRRTGEVCLVSKEFLLLTQWPRHVLLDKKTYIYELMDNRSAVDYWERFSLHAFDNTDESCMSSCILKTPTQKPVPCAFCFTIKRDIFDLPSVIIGNFLPILG</sequence>
<dbReference type="PANTHER" id="PTHR47659:SF1">
    <property type="entry name" value="TRANSCRIPTION ACTIVATOR OF GLUCONEOGENESIS ERT1"/>
    <property type="match status" value="1"/>
</dbReference>